<gene>
    <name evidence="3" type="ORF">GCM10017056_20790</name>
</gene>
<dbReference type="RefSeq" id="WP_189680012.1">
    <property type="nucleotide sequence ID" value="NZ_BNCJ01000004.1"/>
</dbReference>
<organism evidence="3 4">
    <name type="scientific">Seohaeicola zhoushanensis</name>
    <dbReference type="NCBI Taxonomy" id="1569283"/>
    <lineage>
        <taxon>Bacteria</taxon>
        <taxon>Pseudomonadati</taxon>
        <taxon>Pseudomonadota</taxon>
        <taxon>Alphaproteobacteria</taxon>
        <taxon>Rhodobacterales</taxon>
        <taxon>Roseobacteraceae</taxon>
        <taxon>Seohaeicola</taxon>
    </lineage>
</organism>
<sequence length="71" mass="8056">MTNYDPTLDSGRQMRPTRRPRLLRSMFEPPLLLPAMARVHPVNFLAIGGVFFLIGFALGQTATIWLLALMR</sequence>
<keyword evidence="2" id="KW-0472">Membrane</keyword>
<proteinExistence type="predicted"/>
<evidence type="ECO:0000313" key="3">
    <source>
        <dbReference type="EMBL" id="GHF49062.1"/>
    </source>
</evidence>
<protein>
    <submittedName>
        <fullName evidence="3">Uncharacterized protein</fullName>
    </submittedName>
</protein>
<evidence type="ECO:0000256" key="1">
    <source>
        <dbReference type="SAM" id="MobiDB-lite"/>
    </source>
</evidence>
<keyword evidence="2" id="KW-0812">Transmembrane</keyword>
<feature type="region of interest" description="Disordered" evidence="1">
    <location>
        <begin position="1"/>
        <end position="20"/>
    </location>
</feature>
<dbReference type="Proteomes" id="UP000626220">
    <property type="component" value="Unassembled WGS sequence"/>
</dbReference>
<keyword evidence="4" id="KW-1185">Reference proteome</keyword>
<accession>A0A8J3GWQ8</accession>
<keyword evidence="2" id="KW-1133">Transmembrane helix</keyword>
<name>A0A8J3GWQ8_9RHOB</name>
<dbReference type="AlphaFoldDB" id="A0A8J3GWQ8"/>
<reference evidence="3" key="1">
    <citation type="journal article" date="2014" name="Int. J. Syst. Evol. Microbiol.">
        <title>Complete genome sequence of Corynebacterium casei LMG S-19264T (=DSM 44701T), isolated from a smear-ripened cheese.</title>
        <authorList>
            <consortium name="US DOE Joint Genome Institute (JGI-PGF)"/>
            <person name="Walter F."/>
            <person name="Albersmeier A."/>
            <person name="Kalinowski J."/>
            <person name="Ruckert C."/>
        </authorList>
    </citation>
    <scope>NUCLEOTIDE SEQUENCE</scope>
    <source>
        <strain evidence="3">KCTC 42650</strain>
    </source>
</reference>
<reference evidence="3" key="2">
    <citation type="submission" date="2020-09" db="EMBL/GenBank/DDBJ databases">
        <authorList>
            <person name="Sun Q."/>
            <person name="Kim S."/>
        </authorList>
    </citation>
    <scope>NUCLEOTIDE SEQUENCE</scope>
    <source>
        <strain evidence="3">KCTC 42650</strain>
    </source>
</reference>
<dbReference type="EMBL" id="BNCJ01000004">
    <property type="protein sequence ID" value="GHF49062.1"/>
    <property type="molecule type" value="Genomic_DNA"/>
</dbReference>
<evidence type="ECO:0000256" key="2">
    <source>
        <dbReference type="SAM" id="Phobius"/>
    </source>
</evidence>
<feature type="transmembrane region" description="Helical" evidence="2">
    <location>
        <begin position="44"/>
        <end position="69"/>
    </location>
</feature>
<evidence type="ECO:0000313" key="4">
    <source>
        <dbReference type="Proteomes" id="UP000626220"/>
    </source>
</evidence>
<comment type="caution">
    <text evidence="3">The sequence shown here is derived from an EMBL/GenBank/DDBJ whole genome shotgun (WGS) entry which is preliminary data.</text>
</comment>